<dbReference type="Proteomes" id="UP000008068">
    <property type="component" value="Unassembled WGS sequence"/>
</dbReference>
<evidence type="ECO:0000313" key="2">
    <source>
        <dbReference type="Proteomes" id="UP000008068"/>
    </source>
</evidence>
<proteinExistence type="predicted"/>
<name>G0P0S3_CAEBE</name>
<dbReference type="EMBL" id="GL380003">
    <property type="protein sequence ID" value="EGT41832.1"/>
    <property type="molecule type" value="Genomic_DNA"/>
</dbReference>
<dbReference type="InParanoid" id="G0P0S3"/>
<protein>
    <submittedName>
        <fullName evidence="1">Uncharacterized protein</fullName>
    </submittedName>
</protein>
<gene>
    <name evidence="1" type="ORF">CAEBREN_19487</name>
</gene>
<reference evidence="2" key="1">
    <citation type="submission" date="2011-07" db="EMBL/GenBank/DDBJ databases">
        <authorList>
            <consortium name="Caenorhabditis brenneri Sequencing and Analysis Consortium"/>
            <person name="Wilson R.K."/>
        </authorList>
    </citation>
    <scope>NUCLEOTIDE SEQUENCE [LARGE SCALE GENOMIC DNA]</scope>
    <source>
        <strain evidence="2">PB2801</strain>
    </source>
</reference>
<dbReference type="AlphaFoldDB" id="G0P0S3"/>
<dbReference type="HOGENOM" id="CLU_928215_0_0_1"/>
<keyword evidence="2" id="KW-1185">Reference proteome</keyword>
<accession>G0P0S3</accession>
<organism evidence="2">
    <name type="scientific">Caenorhabditis brenneri</name>
    <name type="common">Nematode worm</name>
    <dbReference type="NCBI Taxonomy" id="135651"/>
    <lineage>
        <taxon>Eukaryota</taxon>
        <taxon>Metazoa</taxon>
        <taxon>Ecdysozoa</taxon>
        <taxon>Nematoda</taxon>
        <taxon>Chromadorea</taxon>
        <taxon>Rhabditida</taxon>
        <taxon>Rhabditina</taxon>
        <taxon>Rhabditomorpha</taxon>
        <taxon>Rhabditoidea</taxon>
        <taxon>Rhabditidae</taxon>
        <taxon>Peloderinae</taxon>
        <taxon>Caenorhabditis</taxon>
    </lineage>
</organism>
<sequence>MSRRHHKINIARYRYNRIHITDSSYYCPDQRDGCMKKFELRSNVQSVVRGVADHLSKIHNRKKMLKDNYSFFVKNEKTETTVTEDELKQWFMEDPRPPLFDYIQTKRAKRRVSLKDLKSMKCLSFEMTVKTALQLPDAEGCISTRKIHRMHQSGITDAILAVIHQMGKQRITIPQFIHDDPTPHLCSGRWLIKLFMDQKDLGTKHSIIFGLRLLKRGIQLRYMKKRIFDNFLYKTLKEMWQEEATSEEHHIRLREIRMEILHVVNAYDDLFEDSRWVIKARKEIYFSNIFGHSIN</sequence>
<evidence type="ECO:0000313" key="1">
    <source>
        <dbReference type="EMBL" id="EGT41832.1"/>
    </source>
</evidence>